<dbReference type="PANTHER" id="PTHR43537:SF24">
    <property type="entry name" value="GLUCONATE OPERON TRANSCRIPTIONAL REPRESSOR"/>
    <property type="match status" value="1"/>
</dbReference>
<dbReference type="STRING" id="341036.SAMN05660649_03546"/>
<evidence type="ECO:0000256" key="1">
    <source>
        <dbReference type="ARBA" id="ARBA00023015"/>
    </source>
</evidence>
<dbReference type="OrthoDB" id="9781630at2"/>
<evidence type="ECO:0000259" key="4">
    <source>
        <dbReference type="PROSITE" id="PS50949"/>
    </source>
</evidence>
<protein>
    <submittedName>
        <fullName evidence="5">DNA-binding transcriptional regulator, GntR family</fullName>
    </submittedName>
</protein>
<keyword evidence="6" id="KW-1185">Reference proteome</keyword>
<dbReference type="RefSeq" id="WP_092472786.1">
    <property type="nucleotide sequence ID" value="NZ_FOOX01000014.1"/>
</dbReference>
<name>A0A1I2WPK6_9FIRM</name>
<dbReference type="GO" id="GO:0003700">
    <property type="term" value="F:DNA-binding transcription factor activity"/>
    <property type="evidence" value="ECO:0007669"/>
    <property type="project" value="InterPro"/>
</dbReference>
<dbReference type="Pfam" id="PF00392">
    <property type="entry name" value="GntR"/>
    <property type="match status" value="1"/>
</dbReference>
<evidence type="ECO:0000256" key="3">
    <source>
        <dbReference type="ARBA" id="ARBA00023163"/>
    </source>
</evidence>
<dbReference type="InterPro" id="IPR036388">
    <property type="entry name" value="WH-like_DNA-bd_sf"/>
</dbReference>
<keyword evidence="1" id="KW-0805">Transcription regulation</keyword>
<dbReference type="InterPro" id="IPR036390">
    <property type="entry name" value="WH_DNA-bd_sf"/>
</dbReference>
<dbReference type="InterPro" id="IPR008920">
    <property type="entry name" value="TF_FadR/GntR_C"/>
</dbReference>
<dbReference type="SUPFAM" id="SSF46785">
    <property type="entry name" value="Winged helix' DNA-binding domain"/>
    <property type="match status" value="1"/>
</dbReference>
<organism evidence="5 6">
    <name type="scientific">Desulfotruncus arcticus DSM 17038</name>
    <dbReference type="NCBI Taxonomy" id="1121424"/>
    <lineage>
        <taxon>Bacteria</taxon>
        <taxon>Bacillati</taxon>
        <taxon>Bacillota</taxon>
        <taxon>Clostridia</taxon>
        <taxon>Eubacteriales</taxon>
        <taxon>Desulfallaceae</taxon>
        <taxon>Desulfotruncus</taxon>
    </lineage>
</organism>
<evidence type="ECO:0000256" key="2">
    <source>
        <dbReference type="ARBA" id="ARBA00023125"/>
    </source>
</evidence>
<keyword evidence="3" id="KW-0804">Transcription</keyword>
<keyword evidence="2 5" id="KW-0238">DNA-binding</keyword>
<dbReference type="Proteomes" id="UP000199337">
    <property type="component" value="Unassembled WGS sequence"/>
</dbReference>
<dbReference type="Pfam" id="PF07729">
    <property type="entry name" value="FCD"/>
    <property type="match status" value="1"/>
</dbReference>
<dbReference type="InterPro" id="IPR000524">
    <property type="entry name" value="Tscrpt_reg_HTH_GntR"/>
</dbReference>
<gene>
    <name evidence="5" type="ORF">SAMN05660649_03546</name>
</gene>
<dbReference type="EMBL" id="FOOX01000014">
    <property type="protein sequence ID" value="SFH02579.1"/>
    <property type="molecule type" value="Genomic_DNA"/>
</dbReference>
<dbReference type="AlphaFoldDB" id="A0A1I2WPK6"/>
<dbReference type="Gene3D" id="1.10.10.10">
    <property type="entry name" value="Winged helix-like DNA-binding domain superfamily/Winged helix DNA-binding domain"/>
    <property type="match status" value="1"/>
</dbReference>
<feature type="domain" description="HTH gntR-type" evidence="4">
    <location>
        <begin position="14"/>
        <end position="81"/>
    </location>
</feature>
<dbReference type="SMART" id="SM00895">
    <property type="entry name" value="FCD"/>
    <property type="match status" value="1"/>
</dbReference>
<sequence>MENYMEKFNPANARTIRDMVYETLRQAIFEGQLKHGDRLVEKELGERLKVSRTPVREALRKLEVEGLVNRLPRKGLVVRGITADDIIEIYAIREALETTAIAFIIENITVGEKEKLFELVERMEQLIELNDDQELLRLSRIFNDVMNNSSRMPRLISLINAQQEYVSRFRRMTMSNQSRRHEALQEHKEILMAVDRMDVQKAKELVIKHLKAACKQCLKTFMGN</sequence>
<accession>A0A1I2WPK6</accession>
<dbReference type="SUPFAM" id="SSF48008">
    <property type="entry name" value="GntR ligand-binding domain-like"/>
    <property type="match status" value="1"/>
</dbReference>
<dbReference type="GO" id="GO:0003677">
    <property type="term" value="F:DNA binding"/>
    <property type="evidence" value="ECO:0007669"/>
    <property type="project" value="UniProtKB-KW"/>
</dbReference>
<reference evidence="6" key="1">
    <citation type="submission" date="2016-10" db="EMBL/GenBank/DDBJ databases">
        <authorList>
            <person name="Varghese N."/>
            <person name="Submissions S."/>
        </authorList>
    </citation>
    <scope>NUCLEOTIDE SEQUENCE [LARGE SCALE GENOMIC DNA]</scope>
    <source>
        <strain evidence="6">DSM 17038</strain>
    </source>
</reference>
<dbReference type="Gene3D" id="1.20.120.530">
    <property type="entry name" value="GntR ligand-binding domain-like"/>
    <property type="match status" value="1"/>
</dbReference>
<evidence type="ECO:0000313" key="6">
    <source>
        <dbReference type="Proteomes" id="UP000199337"/>
    </source>
</evidence>
<dbReference type="PRINTS" id="PR00035">
    <property type="entry name" value="HTHGNTR"/>
</dbReference>
<proteinExistence type="predicted"/>
<dbReference type="InterPro" id="IPR011711">
    <property type="entry name" value="GntR_C"/>
</dbReference>
<dbReference type="CDD" id="cd07377">
    <property type="entry name" value="WHTH_GntR"/>
    <property type="match status" value="1"/>
</dbReference>
<evidence type="ECO:0000313" key="5">
    <source>
        <dbReference type="EMBL" id="SFH02579.1"/>
    </source>
</evidence>
<dbReference type="PANTHER" id="PTHR43537">
    <property type="entry name" value="TRANSCRIPTIONAL REGULATOR, GNTR FAMILY"/>
    <property type="match status" value="1"/>
</dbReference>
<dbReference type="SMART" id="SM00345">
    <property type="entry name" value="HTH_GNTR"/>
    <property type="match status" value="1"/>
</dbReference>
<dbReference type="PROSITE" id="PS50949">
    <property type="entry name" value="HTH_GNTR"/>
    <property type="match status" value="1"/>
</dbReference>